<dbReference type="OrthoDB" id="2972877at2"/>
<keyword evidence="2" id="KW-1185">Reference proteome</keyword>
<gene>
    <name evidence="1" type="ORF">DS745_13860</name>
</gene>
<comment type="caution">
    <text evidence="1">The sequence shown here is derived from an EMBL/GenBank/DDBJ whole genome shotgun (WGS) entry which is preliminary data.</text>
</comment>
<dbReference type="AlphaFoldDB" id="A0A4Q0VT02"/>
<protein>
    <recommendedName>
        <fullName evidence="3">DUF3918 domain-containing protein</fullName>
    </recommendedName>
</protein>
<proteinExistence type="predicted"/>
<dbReference type="RefSeq" id="WP_129078806.1">
    <property type="nucleotide sequence ID" value="NZ_QOUX01000042.1"/>
</dbReference>
<reference evidence="1 2" key="1">
    <citation type="journal article" date="2019" name="Int. J. Syst. Evol. Microbiol.">
        <title>Anaerobacillus alkaliphilus sp. nov., a novel alkaliphilic and moderately halophilic bacterium.</title>
        <authorList>
            <person name="Borsodi A.K."/>
            <person name="Aszalos J.M."/>
            <person name="Bihari P."/>
            <person name="Nagy I."/>
            <person name="Schumann P."/>
            <person name="Sproer C."/>
            <person name="Kovacs A.L."/>
            <person name="Boka K."/>
            <person name="Dobosy P."/>
            <person name="Ovari M."/>
            <person name="Szili-Kovacs T."/>
            <person name="Toth E."/>
        </authorList>
    </citation>
    <scope>NUCLEOTIDE SEQUENCE [LARGE SCALE GENOMIC DNA]</scope>
    <source>
        <strain evidence="1 2">B16-10</strain>
    </source>
</reference>
<dbReference type="EMBL" id="QOUX01000042">
    <property type="protein sequence ID" value="RXI99952.1"/>
    <property type="molecule type" value="Genomic_DNA"/>
</dbReference>
<evidence type="ECO:0000313" key="1">
    <source>
        <dbReference type="EMBL" id="RXI99952.1"/>
    </source>
</evidence>
<evidence type="ECO:0008006" key="3">
    <source>
        <dbReference type="Google" id="ProtNLM"/>
    </source>
</evidence>
<dbReference type="Proteomes" id="UP000290649">
    <property type="component" value="Unassembled WGS sequence"/>
</dbReference>
<organism evidence="1 2">
    <name type="scientific">Anaerobacillus alkaliphilus</name>
    <dbReference type="NCBI Taxonomy" id="1548597"/>
    <lineage>
        <taxon>Bacteria</taxon>
        <taxon>Bacillati</taxon>
        <taxon>Bacillota</taxon>
        <taxon>Bacilli</taxon>
        <taxon>Bacillales</taxon>
        <taxon>Bacillaceae</taxon>
        <taxon>Anaerobacillus</taxon>
    </lineage>
</organism>
<accession>A0A4Q0VT02</accession>
<evidence type="ECO:0000313" key="2">
    <source>
        <dbReference type="Proteomes" id="UP000290649"/>
    </source>
</evidence>
<sequence>MRTRTLLAIGLGAAAVSMMDPKRRKQMMRMMEPMTNNFEMAEMMPSKQTIKKLQKRMMRTFS</sequence>
<name>A0A4Q0VT02_9BACI</name>